<dbReference type="Proteomes" id="UP001163828">
    <property type="component" value="Unassembled WGS sequence"/>
</dbReference>
<feature type="region of interest" description="Disordered" evidence="1">
    <location>
        <begin position="45"/>
        <end position="69"/>
    </location>
</feature>
<protein>
    <submittedName>
        <fullName evidence="2">Uncharacterized protein</fullName>
    </submittedName>
</protein>
<gene>
    <name evidence="2" type="ORF">F5050DRAFT_502381</name>
</gene>
<accession>A0ABQ8QP83</accession>
<reference evidence="2" key="1">
    <citation type="submission" date="2022-08" db="EMBL/GenBank/DDBJ databases">
        <authorList>
            <consortium name="DOE Joint Genome Institute"/>
            <person name="Min B."/>
            <person name="Riley R."/>
            <person name="Sierra-Patev S."/>
            <person name="Naranjo-Ortiz M."/>
            <person name="Looney B."/>
            <person name="Konkel Z."/>
            <person name="Slot J.C."/>
            <person name="Sakamoto Y."/>
            <person name="Steenwyk J.L."/>
            <person name="Rokas A."/>
            <person name="Carro J."/>
            <person name="Camarero S."/>
            <person name="Ferreira P."/>
            <person name="Molpeceres G."/>
            <person name="Ruiz-Duenas F.J."/>
            <person name="Serrano A."/>
            <person name="Henrissat B."/>
            <person name="Drula E."/>
            <person name="Hughes K.W."/>
            <person name="Mata J.L."/>
            <person name="Ishikawa N.K."/>
            <person name="Vargas-Isla R."/>
            <person name="Ushijima S."/>
            <person name="Smith C.A."/>
            <person name="Ahrendt S."/>
            <person name="Andreopoulos W."/>
            <person name="He G."/>
            <person name="Labutti K."/>
            <person name="Lipzen A."/>
            <person name="Ng V."/>
            <person name="Sandor L."/>
            <person name="Barry K."/>
            <person name="Martinez A.T."/>
            <person name="Xiao Y."/>
            <person name="Gibbons J.G."/>
            <person name="Terashima K."/>
            <person name="Hibbett D.S."/>
            <person name="Grigoriev I.V."/>
        </authorList>
    </citation>
    <scope>NUCLEOTIDE SEQUENCE</scope>
    <source>
        <strain evidence="2">TFB10827</strain>
    </source>
</reference>
<dbReference type="EMBL" id="MU790521">
    <property type="protein sequence ID" value="KAJ4000477.1"/>
    <property type="molecule type" value="Genomic_DNA"/>
</dbReference>
<evidence type="ECO:0000313" key="2">
    <source>
        <dbReference type="EMBL" id="KAJ4000477.1"/>
    </source>
</evidence>
<organism evidence="2 3">
    <name type="scientific">Lentinula boryana</name>
    <dbReference type="NCBI Taxonomy" id="40481"/>
    <lineage>
        <taxon>Eukaryota</taxon>
        <taxon>Fungi</taxon>
        <taxon>Dikarya</taxon>
        <taxon>Basidiomycota</taxon>
        <taxon>Agaricomycotina</taxon>
        <taxon>Agaricomycetes</taxon>
        <taxon>Agaricomycetidae</taxon>
        <taxon>Agaricales</taxon>
        <taxon>Marasmiineae</taxon>
        <taxon>Omphalotaceae</taxon>
        <taxon>Lentinula</taxon>
    </lineage>
</organism>
<feature type="compositionally biased region" description="Basic and acidic residues" evidence="1">
    <location>
        <begin position="45"/>
        <end position="55"/>
    </location>
</feature>
<comment type="caution">
    <text evidence="2">The sequence shown here is derived from an EMBL/GenBank/DDBJ whole genome shotgun (WGS) entry which is preliminary data.</text>
</comment>
<evidence type="ECO:0000256" key="1">
    <source>
        <dbReference type="SAM" id="MobiDB-lite"/>
    </source>
</evidence>
<name>A0ABQ8QP83_9AGAR</name>
<evidence type="ECO:0000313" key="3">
    <source>
        <dbReference type="Proteomes" id="UP001163828"/>
    </source>
</evidence>
<sequence>MLVRPWARTIFHSDPKRICPQYMLRQKSDHKIRLFSSSPRVFKEDVDGTEMDKRTNHSSSSSTNNDVSARVIPRPAGASRVETKVIRTALGYDKEKWNVLLSCVRDNLAAAQLDWSTTWKAQKPEKLAEVFNAVEEHFPDTRRFADHWAVNRIAHQYWSQRKHQLRIMRNPTSSSKAKDDVPARNIPCLIPTYKVPMNHIRTTIGYDKKEWNRLRNCVRENVTVARLKWSLPWRFQKPEKLRQVYDAVCLRFSVIFSRVELTTSSPRSRTAFQKCVGLLNNGLPRQ</sequence>
<proteinExistence type="predicted"/>
<keyword evidence="3" id="KW-1185">Reference proteome</keyword>